<name>A0A178ZTC6_9EURO</name>
<dbReference type="STRING" id="1367422.A0A178ZTC6"/>
<keyword evidence="1" id="KW-0349">Heme</keyword>
<dbReference type="GO" id="GO:0006788">
    <property type="term" value="P:heme oxidation"/>
    <property type="evidence" value="ECO:0007669"/>
    <property type="project" value="InterPro"/>
</dbReference>
<comment type="caution">
    <text evidence="4">The sequence shown here is derived from an EMBL/GenBank/DDBJ whole genome shotgun (WGS) entry which is preliminary data.</text>
</comment>
<sequence length="247" mass="28375">MVSSQPEQLETAQISLPEELRATTRHRHHALNAQIIQRLPLSLPPNADSPLAYAKGIIVFGQIYFAFENFLETQLASGQLDQRLLHIYECVRFPWLLRSGRLQNDIDTLESQLLQSQMEELEALVEESRGFRLQIESSLSAKPHVLLAYTWTMYLALFNGGRWIRGQLVSAGPEFWRAGTLPLSFWDFQGEEDVNVDEPLKEEFKKGFREAASSLTENEKRNVVEETLDLFDFFRKAAITPRFFAAQ</sequence>
<dbReference type="InterPro" id="IPR016053">
    <property type="entry name" value="Haem_Oase-like"/>
</dbReference>
<dbReference type="RefSeq" id="XP_018696404.1">
    <property type="nucleotide sequence ID" value="XM_018833780.1"/>
</dbReference>
<evidence type="ECO:0000256" key="2">
    <source>
        <dbReference type="ARBA" id="ARBA00022723"/>
    </source>
</evidence>
<dbReference type="EMBL" id="LVYI01000002">
    <property type="protein sequence ID" value="OAP63037.1"/>
    <property type="molecule type" value="Genomic_DNA"/>
</dbReference>
<dbReference type="Pfam" id="PF01126">
    <property type="entry name" value="Heme_oxygenase"/>
    <property type="match status" value="1"/>
</dbReference>
<dbReference type="OrthoDB" id="652091at2759"/>
<evidence type="ECO:0000313" key="5">
    <source>
        <dbReference type="Proteomes" id="UP000078343"/>
    </source>
</evidence>
<accession>A0A178ZTC6</accession>
<dbReference type="PANTHER" id="PTHR10720:SF0">
    <property type="entry name" value="HEME OXYGENASE"/>
    <property type="match status" value="1"/>
</dbReference>
<dbReference type="Proteomes" id="UP000078343">
    <property type="component" value="Unassembled WGS sequence"/>
</dbReference>
<dbReference type="Gene3D" id="1.20.910.10">
    <property type="entry name" value="Heme oxygenase-like"/>
    <property type="match status" value="1"/>
</dbReference>
<evidence type="ECO:0000256" key="1">
    <source>
        <dbReference type="ARBA" id="ARBA00022617"/>
    </source>
</evidence>
<dbReference type="InterPro" id="IPR002051">
    <property type="entry name" value="Haem_Oase"/>
</dbReference>
<evidence type="ECO:0008006" key="6">
    <source>
        <dbReference type="Google" id="ProtNLM"/>
    </source>
</evidence>
<keyword evidence="5" id="KW-1185">Reference proteome</keyword>
<dbReference type="AlphaFoldDB" id="A0A178ZTC6"/>
<keyword evidence="2" id="KW-0479">Metal-binding</keyword>
<protein>
    <recommendedName>
        <fullName evidence="6">Heme oxygenase-like protein</fullName>
    </recommendedName>
</protein>
<keyword evidence="3" id="KW-0408">Iron</keyword>
<dbReference type="InterPro" id="IPR016084">
    <property type="entry name" value="Haem_Oase-like_multi-hlx"/>
</dbReference>
<evidence type="ECO:0000313" key="4">
    <source>
        <dbReference type="EMBL" id="OAP63037.1"/>
    </source>
</evidence>
<gene>
    <name evidence="4" type="ORF">AYL99_02264</name>
</gene>
<dbReference type="GeneID" id="30006434"/>
<proteinExistence type="predicted"/>
<dbReference type="GO" id="GO:0004392">
    <property type="term" value="F:heme oxygenase (decyclizing) activity"/>
    <property type="evidence" value="ECO:0007669"/>
    <property type="project" value="InterPro"/>
</dbReference>
<dbReference type="GO" id="GO:0046872">
    <property type="term" value="F:metal ion binding"/>
    <property type="evidence" value="ECO:0007669"/>
    <property type="project" value="UniProtKB-KW"/>
</dbReference>
<evidence type="ECO:0000256" key="3">
    <source>
        <dbReference type="ARBA" id="ARBA00023004"/>
    </source>
</evidence>
<dbReference type="PANTHER" id="PTHR10720">
    <property type="entry name" value="HEME OXYGENASE"/>
    <property type="match status" value="1"/>
</dbReference>
<reference evidence="4 5" key="1">
    <citation type="submission" date="2016-04" db="EMBL/GenBank/DDBJ databases">
        <title>Draft genome of Fonsecaea erecta CBS 125763.</title>
        <authorList>
            <person name="Weiss V.A."/>
            <person name="Vicente V.A."/>
            <person name="Raittz R.T."/>
            <person name="Moreno L.F."/>
            <person name="De Souza E.M."/>
            <person name="Pedrosa F.O."/>
            <person name="Steffens M.B."/>
            <person name="Faoro H."/>
            <person name="Tadra-Sfeir M.Z."/>
            <person name="Najafzadeh M.J."/>
            <person name="Felipe M.S."/>
            <person name="Teixeira M."/>
            <person name="Sun J."/>
            <person name="Xi L."/>
            <person name="Gomes R."/>
            <person name="De Azevedo C.M."/>
            <person name="Salgado C.G."/>
            <person name="Da Silva M.B."/>
            <person name="Nascimento M.F."/>
            <person name="Queiroz-Telles F."/>
            <person name="Attili D.S."/>
            <person name="Gorbushina A."/>
        </authorList>
    </citation>
    <scope>NUCLEOTIDE SEQUENCE [LARGE SCALE GENOMIC DNA]</scope>
    <source>
        <strain evidence="4 5">CBS 125763</strain>
    </source>
</reference>
<dbReference type="CDD" id="cd19165">
    <property type="entry name" value="HemeO"/>
    <property type="match status" value="1"/>
</dbReference>
<organism evidence="4 5">
    <name type="scientific">Fonsecaea erecta</name>
    <dbReference type="NCBI Taxonomy" id="1367422"/>
    <lineage>
        <taxon>Eukaryota</taxon>
        <taxon>Fungi</taxon>
        <taxon>Dikarya</taxon>
        <taxon>Ascomycota</taxon>
        <taxon>Pezizomycotina</taxon>
        <taxon>Eurotiomycetes</taxon>
        <taxon>Chaetothyriomycetidae</taxon>
        <taxon>Chaetothyriales</taxon>
        <taxon>Herpotrichiellaceae</taxon>
        <taxon>Fonsecaea</taxon>
    </lineage>
</organism>
<dbReference type="SUPFAM" id="SSF48613">
    <property type="entry name" value="Heme oxygenase-like"/>
    <property type="match status" value="1"/>
</dbReference>